<evidence type="ECO:0000256" key="3">
    <source>
        <dbReference type="ARBA" id="ARBA00022490"/>
    </source>
</evidence>
<evidence type="ECO:0000313" key="10">
    <source>
        <dbReference type="Proteomes" id="UP001562425"/>
    </source>
</evidence>
<feature type="region of interest" description="Disordered" evidence="7">
    <location>
        <begin position="209"/>
        <end position="261"/>
    </location>
</feature>
<dbReference type="PANTHER" id="PTHR14202:SF0">
    <property type="entry name" value="RNA-BINDING PROTEIN RO60"/>
    <property type="match status" value="1"/>
</dbReference>
<dbReference type="GO" id="GO:0046872">
    <property type="term" value="F:metal ion binding"/>
    <property type="evidence" value="ECO:0007669"/>
    <property type="project" value="UniProtKB-KW"/>
</dbReference>
<dbReference type="InterPro" id="IPR056800">
    <property type="entry name" value="vWA_Ro60"/>
</dbReference>
<dbReference type="InterPro" id="IPR036465">
    <property type="entry name" value="vWFA_dom_sf"/>
</dbReference>
<feature type="compositionally biased region" description="Basic and acidic residues" evidence="7">
    <location>
        <begin position="218"/>
        <end position="234"/>
    </location>
</feature>
<dbReference type="AlphaFoldDB" id="A0ABD1CIN0"/>
<name>A0ABD1CIN0_CULPP</name>
<keyword evidence="6" id="KW-0687">Ribonucleoprotein</keyword>
<dbReference type="Proteomes" id="UP001562425">
    <property type="component" value="Unassembled WGS sequence"/>
</dbReference>
<evidence type="ECO:0000259" key="8">
    <source>
        <dbReference type="PROSITE" id="PS50988"/>
    </source>
</evidence>
<evidence type="ECO:0000256" key="2">
    <source>
        <dbReference type="ARBA" id="ARBA00007814"/>
    </source>
</evidence>
<feature type="domain" description="TROVE" evidence="8">
    <location>
        <begin position="1"/>
        <end position="370"/>
    </location>
</feature>
<keyword evidence="4" id="KW-0479">Metal-binding</keyword>
<feature type="compositionally biased region" description="Basic and acidic residues" evidence="7">
    <location>
        <begin position="243"/>
        <end position="254"/>
    </location>
</feature>
<evidence type="ECO:0000256" key="4">
    <source>
        <dbReference type="ARBA" id="ARBA00022723"/>
    </source>
</evidence>
<accession>A0ABD1CIN0</accession>
<dbReference type="InterPro" id="IPR040322">
    <property type="entry name" value="TROVE2"/>
</dbReference>
<evidence type="ECO:0000256" key="5">
    <source>
        <dbReference type="ARBA" id="ARBA00022884"/>
    </source>
</evidence>
<dbReference type="PROSITE" id="PS50988">
    <property type="entry name" value="TROVE"/>
    <property type="match status" value="1"/>
</dbReference>
<keyword evidence="5" id="KW-0694">RNA-binding</keyword>
<sequence length="573" mass="64857">MAKLKDSEVILRYLYLGTDQPFYIRKPQPLNIEEGCRILGPIKTLAEATSTTTTPNAVNGAAADEDPLVRKLAEAVTLTEPPLEMVERVMKSGSLVRPDECLFTLAFLARTLKTPEEKHKVYETIPKLIERSEDLFQFVHFYQKLATSGKGFGHGMKTALTKWYDKHSAVELAKLIASDRGCHKWSHKDLVVMLHMNLKDRAKMEVINAAVGGKKKRPTGEKSDVASKKQKSDAVENGVEASEEPKKEDEKAGESEEQVSEAVQLVPAPLQRVSAVWESLFSRMAYRDIVQAALVLQDYKLLKDVDTPFSTAYGNVLNRVTSVSESKLHPIFIYQTMRLYEERQRYLNVVKEAVHTANNLALKNVTANPTVMKQFYNALNSSMLNYQRTGLRFFVTLDLRSKQSKKPVFGNRLMSCQAAFVLLTLPMLKRETHVNVMSFTEQPTKLNNVNLTREMAYFQGCDHIQAIANRKTKVDICEPIRHAQRTKAKVDVFLTIVDSLIRVNPKRDSPVQVLNTYNAETRNKAVYIIVSLSRHQQDLRHADMAATRRVLEIVGCTEETPKVIDAYVRGHFT</sequence>
<evidence type="ECO:0000256" key="7">
    <source>
        <dbReference type="SAM" id="MobiDB-lite"/>
    </source>
</evidence>
<comment type="caution">
    <text evidence="9">The sequence shown here is derived from an EMBL/GenBank/DDBJ whole genome shotgun (WGS) entry which is preliminary data.</text>
</comment>
<keyword evidence="10" id="KW-1185">Reference proteome</keyword>
<comment type="similarity">
    <text evidence="2">Belongs to the Ro 60 kDa family.</text>
</comment>
<dbReference type="Pfam" id="PF25045">
    <property type="entry name" value="vWA_Ro60"/>
    <property type="match status" value="1"/>
</dbReference>
<proteinExistence type="inferred from homology"/>
<keyword evidence="3" id="KW-0963">Cytoplasm</keyword>
<dbReference type="SUPFAM" id="SSF53300">
    <property type="entry name" value="vWA-like"/>
    <property type="match status" value="1"/>
</dbReference>
<dbReference type="PANTHER" id="PTHR14202">
    <property type="entry name" value="60 KDA RIBONUCLEOPROTEIN SSA/RO"/>
    <property type="match status" value="1"/>
</dbReference>
<dbReference type="GO" id="GO:1990904">
    <property type="term" value="C:ribonucleoprotein complex"/>
    <property type="evidence" value="ECO:0007669"/>
    <property type="project" value="UniProtKB-KW"/>
</dbReference>
<dbReference type="GO" id="GO:0003723">
    <property type="term" value="F:RNA binding"/>
    <property type="evidence" value="ECO:0007669"/>
    <property type="project" value="UniProtKB-KW"/>
</dbReference>
<dbReference type="EMBL" id="JBEHCU010011827">
    <property type="protein sequence ID" value="KAL1376241.1"/>
    <property type="molecule type" value="Genomic_DNA"/>
</dbReference>
<organism evidence="9 10">
    <name type="scientific">Culex pipiens pipiens</name>
    <name type="common">Northern house mosquito</name>
    <dbReference type="NCBI Taxonomy" id="38569"/>
    <lineage>
        <taxon>Eukaryota</taxon>
        <taxon>Metazoa</taxon>
        <taxon>Ecdysozoa</taxon>
        <taxon>Arthropoda</taxon>
        <taxon>Hexapoda</taxon>
        <taxon>Insecta</taxon>
        <taxon>Pterygota</taxon>
        <taxon>Neoptera</taxon>
        <taxon>Endopterygota</taxon>
        <taxon>Diptera</taxon>
        <taxon>Nematocera</taxon>
        <taxon>Culicoidea</taxon>
        <taxon>Culicidae</taxon>
        <taxon>Culicinae</taxon>
        <taxon>Culicini</taxon>
        <taxon>Culex</taxon>
        <taxon>Culex</taxon>
    </lineage>
</organism>
<dbReference type="GO" id="GO:0005737">
    <property type="term" value="C:cytoplasm"/>
    <property type="evidence" value="ECO:0007669"/>
    <property type="project" value="UniProtKB-SubCell"/>
</dbReference>
<evidence type="ECO:0000256" key="6">
    <source>
        <dbReference type="ARBA" id="ARBA00023274"/>
    </source>
</evidence>
<comment type="subcellular location">
    <subcellularLocation>
        <location evidence="1">Cytoplasm</location>
    </subcellularLocation>
</comment>
<evidence type="ECO:0000256" key="1">
    <source>
        <dbReference type="ARBA" id="ARBA00004496"/>
    </source>
</evidence>
<gene>
    <name evidence="9" type="ORF">pipiens_004463</name>
</gene>
<dbReference type="InterPro" id="IPR037214">
    <property type="entry name" value="TROVE_dom_sf"/>
</dbReference>
<protein>
    <recommendedName>
        <fullName evidence="8">TROVE domain-containing protein</fullName>
    </recommendedName>
</protein>
<dbReference type="SUPFAM" id="SSF140864">
    <property type="entry name" value="TROVE domain-like"/>
    <property type="match status" value="1"/>
</dbReference>
<dbReference type="Gene3D" id="3.40.50.410">
    <property type="entry name" value="von Willebrand factor, type A domain"/>
    <property type="match status" value="1"/>
</dbReference>
<reference evidence="9 10" key="1">
    <citation type="submission" date="2024-05" db="EMBL/GenBank/DDBJ databases">
        <title>Culex pipiens pipiens assembly and annotation.</title>
        <authorList>
            <person name="Alout H."/>
            <person name="Durand T."/>
        </authorList>
    </citation>
    <scope>NUCLEOTIDE SEQUENCE [LARGE SCALE GENOMIC DNA]</scope>
    <source>
        <strain evidence="9">HA-2024</strain>
        <tissue evidence="9">Whole body</tissue>
    </source>
</reference>
<evidence type="ECO:0000313" key="9">
    <source>
        <dbReference type="EMBL" id="KAL1376241.1"/>
    </source>
</evidence>
<dbReference type="InterPro" id="IPR008858">
    <property type="entry name" value="TROVE_dom"/>
</dbReference>